<sequence>VFSTVGGSVTLPCRGVNRKDCSTTTWVFSSRSQRAAVELVNLGKIRDQKPGRVSLGSDCSLHVHTLSTQDTGLYTCQQFVYDQQQGEDSPVSLSLLTIQVSPGAELRTGSTVTLHCLLDTNWSPEHCPSPLHSYTVIWVTETGAELQGDRYQISSSPCSSYLTVRLQPSDHSRQWRCDVTQDRAVTFTHRYSTLLTDGSGARPTPQKPGRTETSPAGKTPVTQSEPGPGPEMTSSSVTGT</sequence>
<dbReference type="eggNOG" id="ENOG502S571">
    <property type="taxonomic scope" value="Eukaryota"/>
</dbReference>
<dbReference type="FunFam" id="2.60.40.10:FF:003197">
    <property type="entry name" value="Diverse immunoglobulin domain-containing protein 2.1"/>
    <property type="match status" value="1"/>
</dbReference>
<dbReference type="InterPro" id="IPR013106">
    <property type="entry name" value="Ig_V-set"/>
</dbReference>
<dbReference type="SUPFAM" id="SSF48726">
    <property type="entry name" value="Immunoglobulin"/>
    <property type="match status" value="2"/>
</dbReference>
<dbReference type="InParanoid" id="W5LXR7"/>
<dbReference type="Gene3D" id="2.60.40.10">
    <property type="entry name" value="Immunoglobulins"/>
    <property type="match status" value="1"/>
</dbReference>
<evidence type="ECO:0000313" key="3">
    <source>
        <dbReference type="Ensembl" id="ENSLOCP00000000924.1"/>
    </source>
</evidence>
<reference evidence="3" key="3">
    <citation type="submission" date="2025-09" db="UniProtKB">
        <authorList>
            <consortium name="Ensembl"/>
        </authorList>
    </citation>
    <scope>IDENTIFICATION</scope>
</reference>
<name>W5LXR7_LEPOC</name>
<dbReference type="Proteomes" id="UP000018468">
    <property type="component" value="Unassembled WGS sequence"/>
</dbReference>
<dbReference type="InterPro" id="IPR007110">
    <property type="entry name" value="Ig-like_dom"/>
</dbReference>
<dbReference type="Bgee" id="ENSLOCG00000000830">
    <property type="expression patterns" value="Expressed in bone element and 13 other cell types or tissues"/>
</dbReference>
<proteinExistence type="predicted"/>
<evidence type="ECO:0000259" key="2">
    <source>
        <dbReference type="PROSITE" id="PS50835"/>
    </source>
</evidence>
<keyword evidence="4" id="KW-1185">Reference proteome</keyword>
<dbReference type="PANTHER" id="PTHR11422">
    <property type="entry name" value="T-CELL SURFACE GLYCOPROTEIN CD4"/>
    <property type="match status" value="1"/>
</dbReference>
<dbReference type="Ensembl" id="ENSLOCT00000000928.1">
    <property type="protein sequence ID" value="ENSLOCP00000000924.1"/>
    <property type="gene ID" value="ENSLOCG00000000830.1"/>
</dbReference>
<accession>W5LXR7</accession>
<feature type="domain" description="Ig-like" evidence="2">
    <location>
        <begin position="1"/>
        <end position="94"/>
    </location>
</feature>
<dbReference type="HOGENOM" id="CLU_073089_1_0_1"/>
<dbReference type="AlphaFoldDB" id="W5LXR7"/>
<evidence type="ECO:0000313" key="4">
    <source>
        <dbReference type="Proteomes" id="UP000018468"/>
    </source>
</evidence>
<reference evidence="4" key="1">
    <citation type="submission" date="2011-12" db="EMBL/GenBank/DDBJ databases">
        <title>The Draft Genome of Lepisosteus oculatus.</title>
        <authorList>
            <consortium name="The Broad Institute Genome Assembly &amp; Analysis Group"/>
            <consortium name="Computational R&amp;D Group"/>
            <consortium name="and Sequencing Platform"/>
            <person name="Di Palma F."/>
            <person name="Alfoldi J."/>
            <person name="Johnson J."/>
            <person name="Berlin A."/>
            <person name="Gnerre S."/>
            <person name="Jaffe D."/>
            <person name="MacCallum I."/>
            <person name="Young S."/>
            <person name="Walker B.J."/>
            <person name="Lander E.S."/>
            <person name="Lindblad-Toh K."/>
        </authorList>
    </citation>
    <scope>NUCLEOTIDE SEQUENCE [LARGE SCALE GENOMIC DNA]</scope>
</reference>
<organism evidence="3 4">
    <name type="scientific">Lepisosteus oculatus</name>
    <name type="common">Spotted gar</name>
    <dbReference type="NCBI Taxonomy" id="7918"/>
    <lineage>
        <taxon>Eukaryota</taxon>
        <taxon>Metazoa</taxon>
        <taxon>Chordata</taxon>
        <taxon>Craniata</taxon>
        <taxon>Vertebrata</taxon>
        <taxon>Euteleostomi</taxon>
        <taxon>Actinopterygii</taxon>
        <taxon>Neopterygii</taxon>
        <taxon>Holostei</taxon>
        <taxon>Semionotiformes</taxon>
        <taxon>Lepisosteidae</taxon>
        <taxon>Lepisosteus</taxon>
    </lineage>
</organism>
<feature type="compositionally biased region" description="Polar residues" evidence="1">
    <location>
        <begin position="211"/>
        <end position="225"/>
    </location>
</feature>
<feature type="region of interest" description="Disordered" evidence="1">
    <location>
        <begin position="194"/>
        <end position="240"/>
    </location>
</feature>
<dbReference type="OrthoDB" id="8869347at2759"/>
<dbReference type="PANTHER" id="PTHR11422:SF5">
    <property type="entry name" value="DIVERSE IMMUNOGLOBULIN DOMAIN-CONTAINING PROTEIN 1.1 ISOFORM X1-RELATED"/>
    <property type="match status" value="1"/>
</dbReference>
<dbReference type="InterPro" id="IPR013783">
    <property type="entry name" value="Ig-like_fold"/>
</dbReference>
<dbReference type="InterPro" id="IPR036179">
    <property type="entry name" value="Ig-like_dom_sf"/>
</dbReference>
<dbReference type="GeneTree" id="ENSGT00390000001745"/>
<dbReference type="OMA" id="KCELEYS"/>
<dbReference type="PROSITE" id="PS50835">
    <property type="entry name" value="IG_LIKE"/>
    <property type="match status" value="2"/>
</dbReference>
<evidence type="ECO:0000256" key="1">
    <source>
        <dbReference type="SAM" id="MobiDB-lite"/>
    </source>
</evidence>
<feature type="domain" description="Ig-like" evidence="2">
    <location>
        <begin position="109"/>
        <end position="188"/>
    </location>
</feature>
<protein>
    <submittedName>
        <fullName evidence="3">Diverse immunoglobulin domain-containing protein 3.3</fullName>
    </submittedName>
</protein>
<dbReference type="KEGG" id="loc:107076047"/>
<reference evidence="3" key="2">
    <citation type="submission" date="2025-08" db="UniProtKB">
        <authorList>
            <consortium name="Ensembl"/>
        </authorList>
    </citation>
    <scope>IDENTIFICATION</scope>
</reference>
<dbReference type="Pfam" id="PF07686">
    <property type="entry name" value="V-set"/>
    <property type="match status" value="1"/>
</dbReference>